<feature type="compositionally biased region" description="Pro residues" evidence="1">
    <location>
        <begin position="777"/>
        <end position="790"/>
    </location>
</feature>
<accession>A0A0G4EUR0</accession>
<feature type="compositionally biased region" description="Low complexity" evidence="1">
    <location>
        <begin position="811"/>
        <end position="822"/>
    </location>
</feature>
<evidence type="ECO:0000256" key="2">
    <source>
        <dbReference type="SAM" id="SignalP"/>
    </source>
</evidence>
<dbReference type="InterPro" id="IPR036291">
    <property type="entry name" value="NAD(P)-bd_dom_sf"/>
</dbReference>
<dbReference type="Proteomes" id="UP000041254">
    <property type="component" value="Unassembled WGS sequence"/>
</dbReference>
<dbReference type="VEuPathDB" id="CryptoDB:Vbra_13453"/>
<name>A0A0G4EUR0_VITBC</name>
<proteinExistence type="predicted"/>
<dbReference type="SUPFAM" id="SSF54427">
    <property type="entry name" value="NTF2-like"/>
    <property type="match status" value="2"/>
</dbReference>
<feature type="compositionally biased region" description="Polar residues" evidence="1">
    <location>
        <begin position="473"/>
        <end position="482"/>
    </location>
</feature>
<organism evidence="3 4">
    <name type="scientific">Vitrella brassicaformis (strain CCMP3155)</name>
    <dbReference type="NCBI Taxonomy" id="1169540"/>
    <lineage>
        <taxon>Eukaryota</taxon>
        <taxon>Sar</taxon>
        <taxon>Alveolata</taxon>
        <taxon>Colpodellida</taxon>
        <taxon>Vitrellaceae</taxon>
        <taxon>Vitrella</taxon>
    </lineage>
</organism>
<dbReference type="InParanoid" id="A0A0G4EUR0"/>
<dbReference type="Gene3D" id="3.40.50.720">
    <property type="entry name" value="NAD(P)-binding Rossmann-like Domain"/>
    <property type="match status" value="1"/>
</dbReference>
<dbReference type="Gene3D" id="3.10.450.50">
    <property type="match status" value="1"/>
</dbReference>
<feature type="signal peptide" evidence="2">
    <location>
        <begin position="1"/>
        <end position="17"/>
    </location>
</feature>
<keyword evidence="4" id="KW-1185">Reference proteome</keyword>
<feature type="region of interest" description="Disordered" evidence="1">
    <location>
        <begin position="418"/>
        <end position="437"/>
    </location>
</feature>
<evidence type="ECO:0000313" key="3">
    <source>
        <dbReference type="EMBL" id="CEM02066.1"/>
    </source>
</evidence>
<dbReference type="PANTHER" id="PTHR48125:SF12">
    <property type="entry name" value="AT HOOK TRANSCRIPTION FACTOR FAMILY-RELATED"/>
    <property type="match status" value="1"/>
</dbReference>
<reference evidence="3 4" key="1">
    <citation type="submission" date="2014-11" db="EMBL/GenBank/DDBJ databases">
        <authorList>
            <person name="Zhu J."/>
            <person name="Qi W."/>
            <person name="Song R."/>
        </authorList>
    </citation>
    <scope>NUCLEOTIDE SEQUENCE [LARGE SCALE GENOMIC DNA]</scope>
</reference>
<dbReference type="CDD" id="cd05233">
    <property type="entry name" value="SDR_c"/>
    <property type="match status" value="1"/>
</dbReference>
<feature type="region of interest" description="Disordered" evidence="1">
    <location>
        <begin position="571"/>
        <end position="590"/>
    </location>
</feature>
<keyword evidence="2" id="KW-0732">Signal</keyword>
<dbReference type="AlphaFoldDB" id="A0A0G4EUR0"/>
<evidence type="ECO:0008006" key="5">
    <source>
        <dbReference type="Google" id="ProtNLM"/>
    </source>
</evidence>
<dbReference type="EMBL" id="CDMY01000317">
    <property type="protein sequence ID" value="CEM02066.1"/>
    <property type="molecule type" value="Genomic_DNA"/>
</dbReference>
<dbReference type="PRINTS" id="PR00081">
    <property type="entry name" value="GDHRDH"/>
</dbReference>
<sequence length="956" mass="102134">MVMAMLSVAALRGFVEAFSRADLAALSGQSGWLSETATLYQFDGYVATGQAALSRLYARLRDRVIHTTCLGLWRVDGITSCAQCEIEVDGRPHCVFYIATIDPTDGRIQHLQEYGDAPCRLADLPVDQEGEGEGEGGCGGGGEGEAYGRVFMSAPLPAHPFDETRDEPPEGETMERGSDSATTPHHKRPRQTQRLLLPPSLSGRPPAHFSSFLRRSVSRLLDGWRPPPKPLPLAPTILPSFFSMLERGYVPGLASLFADEAIMDDPVGVVTFEGVQDIEMHLRYLVDEWQVKAKLIRTGFVNASTEGCLVRLQFLSRRTTSSPPHPPAFAPPTDVYSWTDEGDGADAIGGGVHTAYFDQANAESPWDTGAIAIELSMPTFTVLAFVIAHVATTVERPFVERLSFYYDPTVSQLITASEGHPSLAKGDHAAGQGETMPSLPLPLPLPLPHLPPSASSVQWPLFSLVDRSLLSMPTTAEGNSPPQRHMTVRDGIDGPPPLPSVSVSPGSSHGDRERPSDAAAAPTGSSARQREKQRGKVCLVTGGASGVGRAVALALLADGHTVVVADSYTEAEELQPQPAPPHDQGQGHFDSDEALQRLHPEQVDVSDPAQLQEVLEWTQQSFQTIDVLVNSNNGAIVHQPARRRRRPVGGKAEGEADEGERARSDPKHGVKRIREILHYGSLQMEKQREGGVIVNLFTHFEYMPTPTPTPTPTPALDHPQAGEPAAPPDEDHDMGEELLAGAKEELSMLTRQAADELAPKGIRVVGVCVTGRIPPPLTAPAPAPVPPPGSPDYFPGEAETHTPVAPPTPNAIPMAAAAAATPSPSPTPPTATAAVGPSSTRYRWQQREGRLSDIQEEGESMSARGEGDHEGAGAGQGDVEGGDEGEGEGEETPLPFHQLERLVELGGVVHACKFLVGKSCSGVTGVTLPIDLDIARQLTAKGRRERGGRKSALLST</sequence>
<dbReference type="Pfam" id="PF00106">
    <property type="entry name" value="adh_short"/>
    <property type="match status" value="1"/>
</dbReference>
<feature type="compositionally biased region" description="Low complexity" evidence="1">
    <location>
        <begin position="830"/>
        <end position="840"/>
    </location>
</feature>
<dbReference type="SUPFAM" id="SSF51735">
    <property type="entry name" value="NAD(P)-binding Rossmann-fold domains"/>
    <property type="match status" value="1"/>
</dbReference>
<protein>
    <recommendedName>
        <fullName evidence="5">SnoaL-like domain-containing protein</fullName>
    </recommendedName>
</protein>
<dbReference type="InterPro" id="IPR032710">
    <property type="entry name" value="NTF2-like_dom_sf"/>
</dbReference>
<feature type="region of interest" description="Disordered" evidence="1">
    <location>
        <begin position="473"/>
        <end position="534"/>
    </location>
</feature>
<feature type="compositionally biased region" description="Basic and acidic residues" evidence="1">
    <location>
        <begin position="160"/>
        <end position="178"/>
    </location>
</feature>
<feature type="chain" id="PRO_5005187875" description="SnoaL-like domain-containing protein" evidence="2">
    <location>
        <begin position="18"/>
        <end position="956"/>
    </location>
</feature>
<feature type="region of interest" description="Disordered" evidence="1">
    <location>
        <begin position="157"/>
        <end position="201"/>
    </location>
</feature>
<dbReference type="InterPro" id="IPR002347">
    <property type="entry name" value="SDR_fam"/>
</dbReference>
<feature type="region of interest" description="Disordered" evidence="1">
    <location>
        <begin position="705"/>
        <end position="734"/>
    </location>
</feature>
<evidence type="ECO:0000313" key="4">
    <source>
        <dbReference type="Proteomes" id="UP000041254"/>
    </source>
</evidence>
<feature type="region of interest" description="Disordered" evidence="1">
    <location>
        <begin position="777"/>
        <end position="892"/>
    </location>
</feature>
<dbReference type="STRING" id="1169540.A0A0G4EUR0"/>
<feature type="compositionally biased region" description="Acidic residues" evidence="1">
    <location>
        <begin position="880"/>
        <end position="891"/>
    </location>
</feature>
<dbReference type="PANTHER" id="PTHR48125">
    <property type="entry name" value="LP07818P1"/>
    <property type="match status" value="1"/>
</dbReference>
<feature type="compositionally biased region" description="Basic and acidic residues" evidence="1">
    <location>
        <begin position="659"/>
        <end position="669"/>
    </location>
</feature>
<gene>
    <name evidence="3" type="ORF">Vbra_13453</name>
</gene>
<evidence type="ECO:0000256" key="1">
    <source>
        <dbReference type="SAM" id="MobiDB-lite"/>
    </source>
</evidence>
<feature type="region of interest" description="Disordered" evidence="1">
    <location>
        <begin position="640"/>
        <end position="669"/>
    </location>
</feature>